<evidence type="ECO:0000256" key="2">
    <source>
        <dbReference type="ARBA" id="ARBA00023015"/>
    </source>
</evidence>
<evidence type="ECO:0000256" key="5">
    <source>
        <dbReference type="ARBA" id="ARBA00023163"/>
    </source>
</evidence>
<dbReference type="PROSITE" id="PS00027">
    <property type="entry name" value="HOMEOBOX_1"/>
    <property type="match status" value="1"/>
</dbReference>
<feature type="compositionally biased region" description="Basic and acidic residues" evidence="11">
    <location>
        <begin position="185"/>
        <end position="195"/>
    </location>
</feature>
<evidence type="ECO:0000256" key="11">
    <source>
        <dbReference type="SAM" id="MobiDB-lite"/>
    </source>
</evidence>
<keyword evidence="14" id="KW-1185">Reference proteome</keyword>
<organism evidence="13 14">
    <name type="scientific">Dillenia turbinata</name>
    <dbReference type="NCBI Taxonomy" id="194707"/>
    <lineage>
        <taxon>Eukaryota</taxon>
        <taxon>Viridiplantae</taxon>
        <taxon>Streptophyta</taxon>
        <taxon>Embryophyta</taxon>
        <taxon>Tracheophyta</taxon>
        <taxon>Spermatophyta</taxon>
        <taxon>Magnoliopsida</taxon>
        <taxon>eudicotyledons</taxon>
        <taxon>Gunneridae</taxon>
        <taxon>Pentapetalae</taxon>
        <taxon>Dilleniales</taxon>
        <taxon>Dilleniaceae</taxon>
        <taxon>Dillenia</taxon>
    </lineage>
</organism>
<dbReference type="PROSITE" id="PS50071">
    <property type="entry name" value="HOMEOBOX_2"/>
    <property type="match status" value="1"/>
</dbReference>
<comment type="function">
    <text evidence="10">Transcription factor.</text>
</comment>
<dbReference type="PRINTS" id="PR00031">
    <property type="entry name" value="HTHREPRESSR"/>
</dbReference>
<keyword evidence="6 8" id="KW-0539">Nucleus</keyword>
<dbReference type="InterPro" id="IPR017970">
    <property type="entry name" value="Homeobox_CS"/>
</dbReference>
<dbReference type="Gene3D" id="1.10.10.60">
    <property type="entry name" value="Homeodomain-like"/>
    <property type="match status" value="1"/>
</dbReference>
<keyword evidence="3 8" id="KW-0238">DNA-binding</keyword>
<keyword evidence="4 8" id="KW-0371">Homeobox</keyword>
<proteinExistence type="inferred from homology"/>
<dbReference type="PANTHER" id="PTHR24326:SF495">
    <property type="entry name" value="HOMEOBOX-LEUCINE ZIPPER PROTEIN"/>
    <property type="match status" value="1"/>
</dbReference>
<evidence type="ECO:0000256" key="9">
    <source>
        <dbReference type="RuleBase" id="RU000682"/>
    </source>
</evidence>
<feature type="domain" description="Homeobox" evidence="12">
    <location>
        <begin position="80"/>
        <end position="140"/>
    </location>
</feature>
<dbReference type="GO" id="GO:0045893">
    <property type="term" value="P:positive regulation of DNA-templated transcription"/>
    <property type="evidence" value="ECO:0007669"/>
    <property type="project" value="TreeGrafter"/>
</dbReference>
<evidence type="ECO:0000259" key="12">
    <source>
        <dbReference type="PROSITE" id="PS50071"/>
    </source>
</evidence>
<dbReference type="GO" id="GO:0000981">
    <property type="term" value="F:DNA-binding transcription factor activity, RNA polymerase II-specific"/>
    <property type="evidence" value="ECO:0007669"/>
    <property type="project" value="UniProtKB-UniRule"/>
</dbReference>
<dbReference type="SMART" id="SM00389">
    <property type="entry name" value="HOX"/>
    <property type="match status" value="1"/>
</dbReference>
<dbReference type="Pfam" id="PF02183">
    <property type="entry name" value="HALZ"/>
    <property type="match status" value="1"/>
</dbReference>
<evidence type="ECO:0000313" key="14">
    <source>
        <dbReference type="Proteomes" id="UP001370490"/>
    </source>
</evidence>
<dbReference type="PANTHER" id="PTHR24326">
    <property type="entry name" value="HOMEOBOX-LEUCINE ZIPPER PROTEIN"/>
    <property type="match status" value="1"/>
</dbReference>
<gene>
    <name evidence="13" type="ORF">RJ641_012575</name>
</gene>
<protein>
    <recommendedName>
        <fullName evidence="10">Homeobox-leucine zipper protein</fullName>
    </recommendedName>
    <alternativeName>
        <fullName evidence="10">HD-ZIP protein</fullName>
    </alternativeName>
    <alternativeName>
        <fullName evidence="10">Homeodomain transcription factor</fullName>
    </alternativeName>
</protein>
<dbReference type="InterPro" id="IPR045224">
    <property type="entry name" value="HDZip_class_I_plant"/>
</dbReference>
<dbReference type="EMBL" id="JBAMMX010000019">
    <property type="protein sequence ID" value="KAK6922068.1"/>
    <property type="molecule type" value="Genomic_DNA"/>
</dbReference>
<dbReference type="GO" id="GO:0005634">
    <property type="term" value="C:nucleus"/>
    <property type="evidence" value="ECO:0007669"/>
    <property type="project" value="UniProtKB-SubCell"/>
</dbReference>
<feature type="compositionally biased region" description="Polar residues" evidence="11">
    <location>
        <begin position="1"/>
        <end position="16"/>
    </location>
</feature>
<dbReference type="Proteomes" id="UP001370490">
    <property type="component" value="Unassembled WGS sequence"/>
</dbReference>
<dbReference type="AlphaFoldDB" id="A0AAN8Z692"/>
<evidence type="ECO:0000256" key="1">
    <source>
        <dbReference type="ARBA" id="ARBA00004123"/>
    </source>
</evidence>
<dbReference type="InterPro" id="IPR009057">
    <property type="entry name" value="Homeodomain-like_sf"/>
</dbReference>
<dbReference type="FunFam" id="1.10.10.60:FF:000144">
    <property type="entry name" value="homeobox-leucine zipper protein ATHB-6-like"/>
    <property type="match status" value="1"/>
</dbReference>
<accession>A0AAN8Z692</accession>
<dbReference type="Pfam" id="PF00046">
    <property type="entry name" value="Homeodomain"/>
    <property type="match status" value="1"/>
</dbReference>
<feature type="region of interest" description="Disordered" evidence="11">
    <location>
        <begin position="1"/>
        <end position="25"/>
    </location>
</feature>
<dbReference type="CDD" id="cd00086">
    <property type="entry name" value="homeodomain"/>
    <property type="match status" value="1"/>
</dbReference>
<dbReference type="GO" id="GO:0000976">
    <property type="term" value="F:transcription cis-regulatory region binding"/>
    <property type="evidence" value="ECO:0007669"/>
    <property type="project" value="UniProtKB-ARBA"/>
</dbReference>
<evidence type="ECO:0000256" key="4">
    <source>
        <dbReference type="ARBA" id="ARBA00023155"/>
    </source>
</evidence>
<evidence type="ECO:0000256" key="10">
    <source>
        <dbReference type="RuleBase" id="RU369038"/>
    </source>
</evidence>
<evidence type="ECO:0000256" key="8">
    <source>
        <dbReference type="PROSITE-ProRule" id="PRU00108"/>
    </source>
</evidence>
<dbReference type="InterPro" id="IPR000047">
    <property type="entry name" value="HTH_motif"/>
</dbReference>
<sequence length="326" mass="37409">MTSGNSNMTLLLQNQKFPPPPPELLDSVWIPTSSSSSSSFHDTKSMVNFEEIRIPNASERSFFRSLDKEDNGSGDFEGYFHQHEKKRRLAVNQVQFLEGNFEVENKLEPERKAQIAKELGLQPRQVAIWFQNRRARFKTKQLEKDYDSLKTSYDSLKSDYDRLLKENDKLKQEVLRLKDKLLQREKANESAEKVEQMNSENVETQKRSPNSVSENPHTLPDMVIKQEAASSAKSDVFDCDDSPHYTDGNHSSLLEPTDSSNAFEPDQSDFSQDEDDNLSKSLVNSHYSFLKLQDGYEHPAPSSCGFGLPLDDQPFCFWPYYENPST</sequence>
<comment type="caution">
    <text evidence="13">The sequence shown here is derived from an EMBL/GenBank/DDBJ whole genome shotgun (WGS) entry which is preliminary data.</text>
</comment>
<evidence type="ECO:0000256" key="7">
    <source>
        <dbReference type="ARBA" id="ARBA00025748"/>
    </source>
</evidence>
<keyword evidence="2 10" id="KW-0805">Transcription regulation</keyword>
<reference evidence="13 14" key="1">
    <citation type="submission" date="2023-12" db="EMBL/GenBank/DDBJ databases">
        <title>A high-quality genome assembly for Dillenia turbinata (Dilleniales).</title>
        <authorList>
            <person name="Chanderbali A."/>
        </authorList>
    </citation>
    <scope>NUCLEOTIDE SEQUENCE [LARGE SCALE GENOMIC DNA]</scope>
    <source>
        <strain evidence="13">LSX21</strain>
        <tissue evidence="13">Leaf</tissue>
    </source>
</reference>
<evidence type="ECO:0000313" key="13">
    <source>
        <dbReference type="EMBL" id="KAK6922068.1"/>
    </source>
</evidence>
<feature type="compositionally biased region" description="Polar residues" evidence="11">
    <location>
        <begin position="196"/>
        <end position="216"/>
    </location>
</feature>
<evidence type="ECO:0000256" key="6">
    <source>
        <dbReference type="ARBA" id="ARBA00023242"/>
    </source>
</evidence>
<keyword evidence="5 10" id="KW-0804">Transcription</keyword>
<feature type="compositionally biased region" description="Polar residues" evidence="11">
    <location>
        <begin position="248"/>
        <end position="262"/>
    </location>
</feature>
<name>A0AAN8Z692_9MAGN</name>
<feature type="DNA-binding region" description="Homeobox" evidence="8">
    <location>
        <begin position="82"/>
        <end position="141"/>
    </location>
</feature>
<comment type="subcellular location">
    <subcellularLocation>
        <location evidence="1 8 9">Nucleus</location>
    </subcellularLocation>
</comment>
<feature type="region of interest" description="Disordered" evidence="11">
    <location>
        <begin position="185"/>
        <end position="218"/>
    </location>
</feature>
<feature type="region of interest" description="Disordered" evidence="11">
    <location>
        <begin position="233"/>
        <end position="277"/>
    </location>
</feature>
<evidence type="ECO:0000256" key="3">
    <source>
        <dbReference type="ARBA" id="ARBA00023125"/>
    </source>
</evidence>
<dbReference type="InterPro" id="IPR003106">
    <property type="entry name" value="Leu_zip_homeo"/>
</dbReference>
<comment type="similarity">
    <text evidence="7 10">Belongs to the HD-ZIP homeobox family. Class I subfamily.</text>
</comment>
<dbReference type="SUPFAM" id="SSF46689">
    <property type="entry name" value="Homeodomain-like"/>
    <property type="match status" value="1"/>
</dbReference>
<dbReference type="InterPro" id="IPR001356">
    <property type="entry name" value="HD"/>
</dbReference>